<evidence type="ECO:0000256" key="1">
    <source>
        <dbReference type="SAM" id="SignalP"/>
    </source>
</evidence>
<evidence type="ECO:0000313" key="2">
    <source>
        <dbReference type="EMBL" id="OGG06725.1"/>
    </source>
</evidence>
<accession>A0A1F5Z2X3</accession>
<dbReference type="AlphaFoldDB" id="A0A1F5Z2X3"/>
<gene>
    <name evidence="2" type="ORF">A3F83_14855</name>
</gene>
<feature type="signal peptide" evidence="1">
    <location>
        <begin position="1"/>
        <end position="26"/>
    </location>
</feature>
<reference evidence="2 3" key="1">
    <citation type="journal article" date="2016" name="Nat. Commun.">
        <title>Thousands of microbial genomes shed light on interconnected biogeochemical processes in an aquifer system.</title>
        <authorList>
            <person name="Anantharaman K."/>
            <person name="Brown C.T."/>
            <person name="Hug L.A."/>
            <person name="Sharon I."/>
            <person name="Castelle C.J."/>
            <person name="Probst A.J."/>
            <person name="Thomas B.C."/>
            <person name="Singh A."/>
            <person name="Wilkins M.J."/>
            <person name="Karaoz U."/>
            <person name="Brodie E.L."/>
            <person name="Williams K.H."/>
            <person name="Hubbard S.S."/>
            <person name="Banfield J.F."/>
        </authorList>
    </citation>
    <scope>NUCLEOTIDE SEQUENCE [LARGE SCALE GENOMIC DNA]</scope>
</reference>
<protein>
    <recommendedName>
        <fullName evidence="4">Outer membrane protein beta-barrel domain-containing protein</fullName>
    </recommendedName>
</protein>
<keyword evidence="1" id="KW-0732">Signal</keyword>
<dbReference type="STRING" id="1817867.A3F83_14855"/>
<comment type="caution">
    <text evidence="2">The sequence shown here is derived from an EMBL/GenBank/DDBJ whole genome shotgun (WGS) entry which is preliminary data.</text>
</comment>
<evidence type="ECO:0000313" key="3">
    <source>
        <dbReference type="Proteomes" id="UP000179129"/>
    </source>
</evidence>
<feature type="chain" id="PRO_5009522784" description="Outer membrane protein beta-barrel domain-containing protein" evidence="1">
    <location>
        <begin position="27"/>
        <end position="183"/>
    </location>
</feature>
<dbReference type="EMBL" id="MFIX01000008">
    <property type="protein sequence ID" value="OGG06725.1"/>
    <property type="molecule type" value="Genomic_DNA"/>
</dbReference>
<organism evidence="2 3">
    <name type="scientific">Candidatus Glassbacteria bacterium RIFCSPLOWO2_12_FULL_58_11</name>
    <dbReference type="NCBI Taxonomy" id="1817867"/>
    <lineage>
        <taxon>Bacteria</taxon>
        <taxon>Candidatus Glassiibacteriota</taxon>
    </lineage>
</organism>
<sequence length="183" mass="20063">MMLHRLSIVRAILAVSFLLSSGSLLAEDNQTQFAGLGFGVGLSLTVDFGGHDRVIEATIDKDRIVRILKEKNKIPRVLLESHYFKANNKDNPTMGWGPFIALQPGTDQVIDAIGMGLMIGLKRNDDKNDKSSFNLGLGYISDPSVKILGDGIKKNQALPDGDTEIRYKETSQSGVLFFASFTF</sequence>
<name>A0A1F5Z2X3_9BACT</name>
<proteinExistence type="predicted"/>
<dbReference type="Proteomes" id="UP000179129">
    <property type="component" value="Unassembled WGS sequence"/>
</dbReference>
<evidence type="ECO:0008006" key="4">
    <source>
        <dbReference type="Google" id="ProtNLM"/>
    </source>
</evidence>